<dbReference type="PRINTS" id="PR00320">
    <property type="entry name" value="GPROTEINBRPT"/>
</dbReference>
<proteinExistence type="predicted"/>
<feature type="repeat" description="WD" evidence="3">
    <location>
        <begin position="152"/>
        <end position="191"/>
    </location>
</feature>
<dbReference type="InterPro" id="IPR001680">
    <property type="entry name" value="WD40_rpt"/>
</dbReference>
<keyword evidence="5" id="KW-1185">Reference proteome</keyword>
<dbReference type="PANTHER" id="PTHR19869:SF1">
    <property type="entry name" value="WD REPEAT-CONTAINING PROTEIN 31"/>
    <property type="match status" value="1"/>
</dbReference>
<feature type="repeat" description="WD" evidence="3">
    <location>
        <begin position="192"/>
        <end position="232"/>
    </location>
</feature>
<dbReference type="eggNOG" id="KOG0279">
    <property type="taxonomic scope" value="Eukaryota"/>
</dbReference>
<dbReference type="InterPro" id="IPR020472">
    <property type="entry name" value="WD40_PAC1"/>
</dbReference>
<dbReference type="RefSeq" id="XP_004994545.1">
    <property type="nucleotide sequence ID" value="XM_004994488.1"/>
</dbReference>
<dbReference type="InterPro" id="IPR040066">
    <property type="entry name" value="WDR31"/>
</dbReference>
<evidence type="ECO:0000313" key="4">
    <source>
        <dbReference type="EMBL" id="EGD72722.1"/>
    </source>
</evidence>
<name>F2U8L4_SALR5</name>
<dbReference type="Pfam" id="PF00400">
    <property type="entry name" value="WD40"/>
    <property type="match status" value="3"/>
</dbReference>
<dbReference type="AlphaFoldDB" id="F2U8L4"/>
<gene>
    <name evidence="4" type="ORF">PTSG_04450</name>
</gene>
<organism evidence="5">
    <name type="scientific">Salpingoeca rosetta (strain ATCC 50818 / BSB-021)</name>
    <dbReference type="NCBI Taxonomy" id="946362"/>
    <lineage>
        <taxon>Eukaryota</taxon>
        <taxon>Choanoflagellata</taxon>
        <taxon>Craspedida</taxon>
        <taxon>Salpingoecidae</taxon>
        <taxon>Salpingoeca</taxon>
    </lineage>
</organism>
<evidence type="ECO:0000256" key="1">
    <source>
        <dbReference type="ARBA" id="ARBA00022574"/>
    </source>
</evidence>
<dbReference type="InParanoid" id="F2U8L4"/>
<dbReference type="PROSITE" id="PS50082">
    <property type="entry name" value="WD_REPEATS_2"/>
    <property type="match status" value="3"/>
</dbReference>
<dbReference type="PROSITE" id="PS00678">
    <property type="entry name" value="WD_REPEATS_1"/>
    <property type="match status" value="1"/>
</dbReference>
<accession>F2U8L4</accession>
<keyword evidence="2" id="KW-0677">Repeat</keyword>
<dbReference type="InterPro" id="IPR019775">
    <property type="entry name" value="WD40_repeat_CS"/>
</dbReference>
<sequence>MGNALTTCCFLGQQADDDEAADGLGMMVSPSGRGYSGTGVHDSRRLTEDSVIETPTTWQQVMGGGHGDLITAVALCKDLSPQVRLASTSLDQSIKVQSPLAQDASSTFTKSFDTSLLNSAWLSADALAVGTRSGDVVRLIAGHASLSDAHTMGSHQLGVTGMAAFGGYLCTGSRDGEVKFWDLATLVNTASLKVHRNVVTAIAPMGPNLFCQSSEDKSLRVWDVRTGSVAVQFPKQQYILTSCAVAGGGRDNAHLIVTGSSGGGNQMQGALLTLWDIRTSGKVQDFRGHESGISDCSFINERLFVSCSKDSTVRLWGVDAQSALDTMYLERAPTCCDTTRDGLLAFGNTKGDLFTAHVDTASPGFLAT</sequence>
<feature type="repeat" description="WD" evidence="3">
    <location>
        <begin position="286"/>
        <end position="326"/>
    </location>
</feature>
<reference evidence="4" key="1">
    <citation type="submission" date="2009-08" db="EMBL/GenBank/DDBJ databases">
        <title>Annotation of Salpingoeca rosetta.</title>
        <authorList>
            <consortium name="The Broad Institute Genome Sequencing Platform"/>
            <person name="Russ C."/>
            <person name="Cuomo C."/>
            <person name="Burger G."/>
            <person name="Gray M.W."/>
            <person name="Holland P.W.H."/>
            <person name="King N."/>
            <person name="Lang F.B.F."/>
            <person name="Roger A.J."/>
            <person name="Ruiz-Trillo I."/>
            <person name="Young S.K."/>
            <person name="Zeng Q."/>
            <person name="Gargeya S."/>
            <person name="Alvarado L."/>
            <person name="Berlin A."/>
            <person name="Chapman S.B."/>
            <person name="Chen Z."/>
            <person name="Freedman E."/>
            <person name="Gellesch M."/>
            <person name="Goldberg J."/>
            <person name="Griggs A."/>
            <person name="Gujja S."/>
            <person name="Heilman E."/>
            <person name="Heiman D."/>
            <person name="Howarth C."/>
            <person name="Mehta T."/>
            <person name="Neiman D."/>
            <person name="Pearson M."/>
            <person name="Roberts A."/>
            <person name="Saif S."/>
            <person name="Shea T."/>
            <person name="Shenoy N."/>
            <person name="Sisk P."/>
            <person name="Stolte C."/>
            <person name="Sykes S."/>
            <person name="White J."/>
            <person name="Yandava C."/>
            <person name="Haas B."/>
            <person name="Nusbaum C."/>
            <person name="Birren B."/>
        </authorList>
    </citation>
    <scope>NUCLEOTIDE SEQUENCE [LARGE SCALE GENOMIC DNA]</scope>
    <source>
        <strain evidence="4">ATCC 50818</strain>
    </source>
</reference>
<dbReference type="GeneID" id="16075126"/>
<dbReference type="OrthoDB" id="6262491at2759"/>
<evidence type="ECO:0000313" key="5">
    <source>
        <dbReference type="Proteomes" id="UP000007799"/>
    </source>
</evidence>
<dbReference type="PROSITE" id="PS50294">
    <property type="entry name" value="WD_REPEATS_REGION"/>
    <property type="match status" value="1"/>
</dbReference>
<dbReference type="Gene3D" id="2.130.10.10">
    <property type="entry name" value="YVTN repeat-like/Quinoprotein amine dehydrogenase"/>
    <property type="match status" value="1"/>
</dbReference>
<dbReference type="Proteomes" id="UP000007799">
    <property type="component" value="Unassembled WGS sequence"/>
</dbReference>
<evidence type="ECO:0000256" key="2">
    <source>
        <dbReference type="ARBA" id="ARBA00022737"/>
    </source>
</evidence>
<dbReference type="SMART" id="SM00320">
    <property type="entry name" value="WD40"/>
    <property type="match status" value="4"/>
</dbReference>
<keyword evidence="1 3" id="KW-0853">WD repeat</keyword>
<dbReference type="EMBL" id="GL832964">
    <property type="protein sequence ID" value="EGD72722.1"/>
    <property type="molecule type" value="Genomic_DNA"/>
</dbReference>
<protein>
    <submittedName>
        <fullName evidence="4">Uncharacterized protein</fullName>
    </submittedName>
</protein>
<dbReference type="PANTHER" id="PTHR19869">
    <property type="entry name" value="SPERMATID WD-REPEAT PROTEIN"/>
    <property type="match status" value="1"/>
</dbReference>
<dbReference type="InterPro" id="IPR015943">
    <property type="entry name" value="WD40/YVTN_repeat-like_dom_sf"/>
</dbReference>
<dbReference type="KEGG" id="sre:PTSG_04450"/>
<evidence type="ECO:0000256" key="3">
    <source>
        <dbReference type="PROSITE-ProRule" id="PRU00221"/>
    </source>
</evidence>
<dbReference type="InterPro" id="IPR036322">
    <property type="entry name" value="WD40_repeat_dom_sf"/>
</dbReference>
<dbReference type="SUPFAM" id="SSF50978">
    <property type="entry name" value="WD40 repeat-like"/>
    <property type="match status" value="1"/>
</dbReference>
<dbReference type="STRING" id="946362.F2U8L4"/>